<dbReference type="Proteomes" id="UP001235744">
    <property type="component" value="Chromosome"/>
</dbReference>
<dbReference type="RefSeq" id="WP_306071148.1">
    <property type="nucleotide sequence ID" value="NZ_CP120988.1"/>
</dbReference>
<name>A0ABY9IPV1_9ACTN</name>
<accession>A0ABY9IPV1</accession>
<dbReference type="EMBL" id="CP120988">
    <property type="protein sequence ID" value="WLQ57255.1"/>
    <property type="molecule type" value="Genomic_DNA"/>
</dbReference>
<evidence type="ECO:0000256" key="1">
    <source>
        <dbReference type="SAM" id="SignalP"/>
    </source>
</evidence>
<protein>
    <submittedName>
        <fullName evidence="2">Uncharacterized protein</fullName>
    </submittedName>
</protein>
<evidence type="ECO:0000313" key="2">
    <source>
        <dbReference type="EMBL" id="WLQ57255.1"/>
    </source>
</evidence>
<keyword evidence="3" id="KW-1185">Reference proteome</keyword>
<reference evidence="2 3" key="1">
    <citation type="submission" date="2023-03" db="EMBL/GenBank/DDBJ databases">
        <title>Isolation and description of six Streptomyces strains from soil environments, able to metabolize different microbial glucans.</title>
        <authorList>
            <person name="Widen T."/>
            <person name="Larsbrink J."/>
        </authorList>
    </citation>
    <scope>NUCLEOTIDE SEQUENCE [LARGE SCALE GENOMIC DNA]</scope>
    <source>
        <strain evidence="2 3">Alt2</strain>
    </source>
</reference>
<sequence length="195" mass="20373">MSKRFLSTVVAAGLASVSFVALGPAGSANAAPLVCEPGYKSAKWTSLSNSWVITHAKQINIPKHGTGSLTKSATYRQTVTSGREVSAGASYSANWVISSMDAHVSGTLSKAGEKTKEKSESVTYNFNKSGVYVVFSGAKKASGYYTAKTCNTRGTGFGKTGYGKARSWNVEAEGAVKCTEAPKKGTAKRAAKAYC</sequence>
<evidence type="ECO:0000313" key="3">
    <source>
        <dbReference type="Proteomes" id="UP001235744"/>
    </source>
</evidence>
<proteinExistence type="predicted"/>
<feature type="chain" id="PRO_5046408999" evidence="1">
    <location>
        <begin position="31"/>
        <end position="195"/>
    </location>
</feature>
<gene>
    <name evidence="2" type="ORF">P8A19_18165</name>
</gene>
<keyword evidence="1" id="KW-0732">Signal</keyword>
<feature type="signal peptide" evidence="1">
    <location>
        <begin position="1"/>
        <end position="30"/>
    </location>
</feature>
<organism evidence="2 3">
    <name type="scientific">Streptomyces poriferorum</name>
    <dbReference type="NCBI Taxonomy" id="2798799"/>
    <lineage>
        <taxon>Bacteria</taxon>
        <taxon>Bacillati</taxon>
        <taxon>Actinomycetota</taxon>
        <taxon>Actinomycetes</taxon>
        <taxon>Kitasatosporales</taxon>
        <taxon>Streptomycetaceae</taxon>
        <taxon>Streptomyces</taxon>
    </lineage>
</organism>